<sequence>MIPNLLSTNFFAKRIKSKFSCGDIVNIYFSNATIKAHIKRINDEVCVFKKVELDEDGELIHDVKEYIVKLKEVRIELASLY</sequence>
<evidence type="ECO:0000313" key="2">
    <source>
        <dbReference type="Proteomes" id="UP000183209"/>
    </source>
</evidence>
<accession>A0A1I6UDY4</accession>
<proteinExistence type="predicted"/>
<organism evidence="1 2">
    <name type="scientific">Zhouia amylolytica</name>
    <dbReference type="NCBI Taxonomy" id="376730"/>
    <lineage>
        <taxon>Bacteria</taxon>
        <taxon>Pseudomonadati</taxon>
        <taxon>Bacteroidota</taxon>
        <taxon>Flavobacteriia</taxon>
        <taxon>Flavobacteriales</taxon>
        <taxon>Flavobacteriaceae</taxon>
        <taxon>Zhouia</taxon>
    </lineage>
</organism>
<name>A0A1I6UDY4_9FLAO</name>
<dbReference type="AlphaFoldDB" id="A0A1I6UDY4"/>
<dbReference type="Proteomes" id="UP000183209">
    <property type="component" value="Unassembled WGS sequence"/>
</dbReference>
<dbReference type="RefSeq" id="WP_074979087.1">
    <property type="nucleotide sequence ID" value="NZ_FPAG01000007.1"/>
</dbReference>
<dbReference type="EMBL" id="FPAG01000007">
    <property type="protein sequence ID" value="SFS99614.1"/>
    <property type="molecule type" value="Genomic_DNA"/>
</dbReference>
<protein>
    <submittedName>
        <fullName evidence="1">Uncharacterized protein</fullName>
    </submittedName>
</protein>
<evidence type="ECO:0000313" key="1">
    <source>
        <dbReference type="EMBL" id="SFS99614.1"/>
    </source>
</evidence>
<gene>
    <name evidence="1" type="ORF">SAMN04487906_2407</name>
</gene>
<reference evidence="1 2" key="1">
    <citation type="submission" date="2016-10" db="EMBL/GenBank/DDBJ databases">
        <authorList>
            <person name="de Groot N.N."/>
        </authorList>
    </citation>
    <scope>NUCLEOTIDE SEQUENCE [LARGE SCALE GENOMIC DNA]</scope>
    <source>
        <strain evidence="1 2">CGMCC 1.6114</strain>
    </source>
</reference>